<dbReference type="InterPro" id="IPR000772">
    <property type="entry name" value="Ricin_B_lectin"/>
</dbReference>
<dbReference type="InterPro" id="IPR024653">
    <property type="entry name" value="Peptidase_M10/M27/M57"/>
</dbReference>
<dbReference type="InterPro" id="IPR024079">
    <property type="entry name" value="MetalloPept_cat_dom_sf"/>
</dbReference>
<dbReference type="EMBL" id="CP001699">
    <property type="protein sequence ID" value="ACU63097.1"/>
    <property type="molecule type" value="Genomic_DNA"/>
</dbReference>
<evidence type="ECO:0000313" key="3">
    <source>
        <dbReference type="Proteomes" id="UP000002215"/>
    </source>
</evidence>
<name>A0A979GSI0_CHIPD</name>
<dbReference type="PROSITE" id="PS51257">
    <property type="entry name" value="PROKAR_LIPOPROTEIN"/>
    <property type="match status" value="1"/>
</dbReference>
<reference evidence="2 3" key="2">
    <citation type="journal article" date="2010" name="Stand. Genomic Sci.">
        <title>Complete genome sequence of Chitinophaga pinensis type strain (UQM 2034).</title>
        <authorList>
            <person name="Glavina Del Rio T."/>
            <person name="Abt B."/>
            <person name="Spring S."/>
            <person name="Lapidus A."/>
            <person name="Nolan M."/>
            <person name="Tice H."/>
            <person name="Copeland A."/>
            <person name="Cheng J.F."/>
            <person name="Chen F."/>
            <person name="Bruce D."/>
            <person name="Goodwin L."/>
            <person name="Pitluck S."/>
            <person name="Ivanova N."/>
            <person name="Mavromatis K."/>
            <person name="Mikhailova N."/>
            <person name="Pati A."/>
            <person name="Chen A."/>
            <person name="Palaniappan K."/>
            <person name="Land M."/>
            <person name="Hauser L."/>
            <person name="Chang Y.J."/>
            <person name="Jeffries C.D."/>
            <person name="Chain P."/>
            <person name="Saunders E."/>
            <person name="Detter J.C."/>
            <person name="Brettin T."/>
            <person name="Rohde M."/>
            <person name="Goker M."/>
            <person name="Bristow J."/>
            <person name="Eisen J.A."/>
            <person name="Markowitz V."/>
            <person name="Hugenholtz P."/>
            <person name="Kyrpides N.C."/>
            <person name="Klenk H.P."/>
            <person name="Lucas S."/>
        </authorList>
    </citation>
    <scope>NUCLEOTIDE SEQUENCE [LARGE SCALE GENOMIC DNA]</scope>
    <source>
        <strain evidence="3">ATCC 43595 / DSM 2588 / LMG 13176 / NBRC 15968 / NCIMB 11800 / UQM 2034</strain>
    </source>
</reference>
<dbReference type="Gene3D" id="2.80.10.50">
    <property type="match status" value="3"/>
</dbReference>
<dbReference type="GO" id="GO:0008237">
    <property type="term" value="F:metallopeptidase activity"/>
    <property type="evidence" value="ECO:0007669"/>
    <property type="project" value="InterPro"/>
</dbReference>
<dbReference type="AlphaFoldDB" id="A0A979GSI0"/>
<dbReference type="Pfam" id="PF12388">
    <property type="entry name" value="Peptidase_M57"/>
    <property type="match status" value="1"/>
</dbReference>
<dbReference type="InterPro" id="IPR035992">
    <property type="entry name" value="Ricin_B-like_lectins"/>
</dbReference>
<evidence type="ECO:0000259" key="1">
    <source>
        <dbReference type="SMART" id="SM00458"/>
    </source>
</evidence>
<reference evidence="3" key="1">
    <citation type="submission" date="2009-08" db="EMBL/GenBank/DDBJ databases">
        <title>The complete genome of Chitinophaga pinensis DSM 2588.</title>
        <authorList>
            <consortium name="US DOE Joint Genome Institute (JGI-PGF)"/>
            <person name="Lucas S."/>
            <person name="Copeland A."/>
            <person name="Lapidus A."/>
            <person name="Glavina del Rio T."/>
            <person name="Dalin E."/>
            <person name="Tice H."/>
            <person name="Bruce D."/>
            <person name="Goodwin L."/>
            <person name="Pitluck S."/>
            <person name="Kyrpides N."/>
            <person name="Mavromatis K."/>
            <person name="Ivanova N."/>
            <person name="Mikhailova N."/>
            <person name="Sims D."/>
            <person name="Meinche L."/>
            <person name="Brettin T."/>
            <person name="Detter J.C."/>
            <person name="Han C."/>
            <person name="Larimer F."/>
            <person name="Land M."/>
            <person name="Hauser L."/>
            <person name="Markowitz V."/>
            <person name="Cheng J.-F."/>
            <person name="Hugenholtz P."/>
            <person name="Woyke T."/>
            <person name="Wu D."/>
            <person name="Spring S."/>
            <person name="Klenk H.-P."/>
            <person name="Eisen J.A."/>
        </authorList>
    </citation>
    <scope>NUCLEOTIDE SEQUENCE [LARGE SCALE GENOMIC DNA]</scope>
    <source>
        <strain evidence="3">ATCC 43595 / DSM 2588 / LMG 13176 / NBRC 15968 / NCIMB 11800 / UQM 2034</strain>
    </source>
</reference>
<dbReference type="PROSITE" id="PS50231">
    <property type="entry name" value="RICIN_B_LECTIN"/>
    <property type="match status" value="1"/>
</dbReference>
<proteinExistence type="predicted"/>
<dbReference type="Pfam" id="PF14200">
    <property type="entry name" value="RicinB_lectin_2"/>
    <property type="match status" value="2"/>
</dbReference>
<feature type="domain" description="Ricin B lectin" evidence="1">
    <location>
        <begin position="283"/>
        <end position="423"/>
    </location>
</feature>
<protein>
    <submittedName>
        <fullName evidence="2">Ricin B lectin</fullName>
    </submittedName>
</protein>
<gene>
    <name evidence="2" type="ordered locus">Cpin_5674</name>
</gene>
<dbReference type="Proteomes" id="UP000002215">
    <property type="component" value="Chromosome"/>
</dbReference>
<dbReference type="CDD" id="cd00161">
    <property type="entry name" value="beta-trefoil_Ricin-like"/>
    <property type="match status" value="1"/>
</dbReference>
<organism evidence="2 3">
    <name type="scientific">Chitinophaga pinensis (strain ATCC 43595 / DSM 2588 / LMG 13176 / NBRC 15968 / NCIMB 11800 / UQM 2034)</name>
    <dbReference type="NCBI Taxonomy" id="485918"/>
    <lineage>
        <taxon>Bacteria</taxon>
        <taxon>Pseudomonadati</taxon>
        <taxon>Bacteroidota</taxon>
        <taxon>Chitinophagia</taxon>
        <taxon>Chitinophagales</taxon>
        <taxon>Chitinophagaceae</taxon>
        <taxon>Chitinophaga</taxon>
    </lineage>
</organism>
<sequence length="425" mass="45493">MNIYIMKHLFKAFLYSLVCGFFLISCQKDQVREQSKNGITNEVIGQIKALGFSTNDVRRVDNGYVVEGDIFLSDKSLTANNNGRNLVIAKSEQYKTWNIIAASGHRVITVSVTNLPAAYTTATDEAIARYNALGLRISFQRVASGGEIDIINANLGSGVLGQSAGFPDAAGNPPSPIKLNASYIGSTPNQGWMATIIAHEIGHTIGFRHTDYFNRAYSCGIGGNEGEAGVGADHIPGTPTAADPNSFMLACIGTGVNRPFNANDVVALTYLYGGNVGTNPIPDGIYKITSAASGKVLDVEAGSIANNGAIIQQWDWLNGDNQKWAFNYLGSGYYRITSVASGKVLDVDANTIGNNGAVVQQWDWLSGNNQQWIVRPETGGSFAIVSKASGKVLDVDANVIGSNGARAQQWDWLNGANQRWFIQAP</sequence>
<dbReference type="SUPFAM" id="SSF55486">
    <property type="entry name" value="Metalloproteases ('zincins'), catalytic domain"/>
    <property type="match status" value="1"/>
</dbReference>
<dbReference type="KEGG" id="cpi:Cpin_5674"/>
<dbReference type="SMART" id="SM00458">
    <property type="entry name" value="RICIN"/>
    <property type="match status" value="1"/>
</dbReference>
<dbReference type="Gene3D" id="3.40.390.10">
    <property type="entry name" value="Collagenase (Catalytic Domain)"/>
    <property type="match status" value="1"/>
</dbReference>
<accession>A0A979GSI0</accession>
<evidence type="ECO:0000313" key="2">
    <source>
        <dbReference type="EMBL" id="ACU63097.1"/>
    </source>
</evidence>
<dbReference type="RefSeq" id="WP_012793264.1">
    <property type="nucleotide sequence ID" value="NC_013132.1"/>
</dbReference>
<dbReference type="SUPFAM" id="SSF50370">
    <property type="entry name" value="Ricin B-like lectins"/>
    <property type="match status" value="1"/>
</dbReference>